<name>A0A6G0XZP6_APHCR</name>
<protein>
    <submittedName>
        <fullName evidence="1">Putative nuclease HARBI1</fullName>
    </submittedName>
</protein>
<dbReference type="EMBL" id="VUJU01007178">
    <property type="protein sequence ID" value="KAF0746523.1"/>
    <property type="molecule type" value="Genomic_DNA"/>
</dbReference>
<accession>A0A6G0XZP6</accession>
<sequence length="74" mass="8741">MNKKLSKETFVFLLNLIGNDLQRSTNRSFAISPEIQILVTLRYYATGTFQGWRTYGTRARSGTLTKFQWHYEKF</sequence>
<proteinExistence type="predicted"/>
<organism evidence="1 2">
    <name type="scientific">Aphis craccivora</name>
    <name type="common">Cowpea aphid</name>
    <dbReference type="NCBI Taxonomy" id="307492"/>
    <lineage>
        <taxon>Eukaryota</taxon>
        <taxon>Metazoa</taxon>
        <taxon>Ecdysozoa</taxon>
        <taxon>Arthropoda</taxon>
        <taxon>Hexapoda</taxon>
        <taxon>Insecta</taxon>
        <taxon>Pterygota</taxon>
        <taxon>Neoptera</taxon>
        <taxon>Paraneoptera</taxon>
        <taxon>Hemiptera</taxon>
        <taxon>Sternorrhyncha</taxon>
        <taxon>Aphidomorpha</taxon>
        <taxon>Aphidoidea</taxon>
        <taxon>Aphididae</taxon>
        <taxon>Aphidini</taxon>
        <taxon>Aphis</taxon>
        <taxon>Aphis</taxon>
    </lineage>
</organism>
<evidence type="ECO:0000313" key="2">
    <source>
        <dbReference type="Proteomes" id="UP000478052"/>
    </source>
</evidence>
<dbReference type="Proteomes" id="UP000478052">
    <property type="component" value="Unassembled WGS sequence"/>
</dbReference>
<comment type="caution">
    <text evidence="1">The sequence shown here is derived from an EMBL/GenBank/DDBJ whole genome shotgun (WGS) entry which is preliminary data.</text>
</comment>
<dbReference type="AlphaFoldDB" id="A0A6G0XZP6"/>
<reference evidence="1 2" key="1">
    <citation type="submission" date="2019-08" db="EMBL/GenBank/DDBJ databases">
        <title>Whole genome of Aphis craccivora.</title>
        <authorList>
            <person name="Voronova N.V."/>
            <person name="Shulinski R.S."/>
            <person name="Bandarenka Y.V."/>
            <person name="Zhorov D.G."/>
            <person name="Warner D."/>
        </authorList>
    </citation>
    <scope>NUCLEOTIDE SEQUENCE [LARGE SCALE GENOMIC DNA]</scope>
    <source>
        <strain evidence="1">180601</strain>
        <tissue evidence="1">Whole Body</tissue>
    </source>
</reference>
<evidence type="ECO:0000313" key="1">
    <source>
        <dbReference type="EMBL" id="KAF0746523.1"/>
    </source>
</evidence>
<keyword evidence="2" id="KW-1185">Reference proteome</keyword>
<gene>
    <name evidence="1" type="ORF">FWK35_00031955</name>
</gene>
<dbReference type="OrthoDB" id="2430314at2759"/>